<dbReference type="GO" id="GO:0005677">
    <property type="term" value="C:chromatin silencing complex"/>
    <property type="evidence" value="ECO:0007669"/>
    <property type="project" value="TreeGrafter"/>
</dbReference>
<keyword evidence="6 13" id="KW-0489">Methyltransferase</keyword>
<dbReference type="AlphaFoldDB" id="A0A016T6Y0"/>
<dbReference type="PANTHER" id="PTHR12787:SF0">
    <property type="entry name" value="RIBOSOMAL RNA-PROCESSING PROTEIN 8"/>
    <property type="match status" value="1"/>
</dbReference>
<evidence type="ECO:0000256" key="5">
    <source>
        <dbReference type="ARBA" id="ARBA00022552"/>
    </source>
</evidence>
<dbReference type="GO" id="GO:0032259">
    <property type="term" value="P:methylation"/>
    <property type="evidence" value="ECO:0007669"/>
    <property type="project" value="UniProtKB-KW"/>
</dbReference>
<evidence type="ECO:0000256" key="1">
    <source>
        <dbReference type="ARBA" id="ARBA00004604"/>
    </source>
</evidence>
<dbReference type="GO" id="GO:0005730">
    <property type="term" value="C:nucleolus"/>
    <property type="evidence" value="ECO:0007669"/>
    <property type="project" value="UniProtKB-SubCell"/>
</dbReference>
<dbReference type="GO" id="GO:0042149">
    <property type="term" value="P:cellular response to glucose starvation"/>
    <property type="evidence" value="ECO:0007669"/>
    <property type="project" value="TreeGrafter"/>
</dbReference>
<keyword evidence="16" id="KW-1185">Reference proteome</keyword>
<keyword evidence="7 13" id="KW-0808">Transferase</keyword>
<dbReference type="InterPro" id="IPR029063">
    <property type="entry name" value="SAM-dependent_MTases_sf"/>
</dbReference>
<dbReference type="FunFam" id="3.40.50.150:FF:000068">
    <property type="entry name" value="Ribosomal RNA-processing protein 8"/>
    <property type="match status" value="1"/>
</dbReference>
<evidence type="ECO:0000256" key="7">
    <source>
        <dbReference type="ARBA" id="ARBA00022679"/>
    </source>
</evidence>
<evidence type="ECO:0000256" key="8">
    <source>
        <dbReference type="ARBA" id="ARBA00022691"/>
    </source>
</evidence>
<evidence type="ECO:0000313" key="15">
    <source>
        <dbReference type="EMBL" id="EYB98475.1"/>
    </source>
</evidence>
<accession>A0A016T6Y0</accession>
<keyword evidence="5 13" id="KW-0698">rRNA processing</keyword>
<dbReference type="InterPro" id="IPR042036">
    <property type="entry name" value="RRP8_N"/>
</dbReference>
<evidence type="ECO:0000256" key="13">
    <source>
        <dbReference type="RuleBase" id="RU365074"/>
    </source>
</evidence>
<dbReference type="GO" id="GO:0000183">
    <property type="term" value="P:rDNA heterochromatin formation"/>
    <property type="evidence" value="ECO:0007669"/>
    <property type="project" value="TreeGrafter"/>
</dbReference>
<dbReference type="PANTHER" id="PTHR12787">
    <property type="entry name" value="RIBOSOMAL RNA-PROCESSING PROTEIN 8"/>
    <property type="match status" value="1"/>
</dbReference>
<comment type="subcellular location">
    <subcellularLocation>
        <location evidence="1 13">Nucleus</location>
        <location evidence="1 13">Nucleolus</location>
    </subcellularLocation>
</comment>
<evidence type="ECO:0000256" key="6">
    <source>
        <dbReference type="ARBA" id="ARBA00022603"/>
    </source>
</evidence>
<dbReference type="GO" id="GO:0046015">
    <property type="term" value="P:regulation of transcription by glucose"/>
    <property type="evidence" value="ECO:0007669"/>
    <property type="project" value="TreeGrafter"/>
</dbReference>
<keyword evidence="8 13" id="KW-0949">S-adenosyl-L-methionine</keyword>
<dbReference type="Gene3D" id="3.40.50.150">
    <property type="entry name" value="Vaccinia Virus protein VP39"/>
    <property type="match status" value="1"/>
</dbReference>
<keyword evidence="9" id="KW-0156">Chromatin regulator</keyword>
<evidence type="ECO:0000256" key="4">
    <source>
        <dbReference type="ARBA" id="ARBA00022491"/>
    </source>
</evidence>
<dbReference type="GO" id="GO:0006364">
    <property type="term" value="P:rRNA processing"/>
    <property type="evidence" value="ECO:0007669"/>
    <property type="project" value="UniProtKB-UniRule"/>
</dbReference>
<sequence length="257" mass="29442">MEVLPISVADGTSKKKKKKRKKHIIQEEDVCTEGKTEANPVQDGYKKLEAGRFRFLNEQLYTMTGSEALEYFRQDPNAFRCYHNGFAEQVKKWPTHPLDVIIRWLKSKQKQLVVFDLGCGDAKIAAALGDVHKVRSFDLVAVNDMVTECDMAHLPVEDSVADIVIFCLSLMGTNITDYIKEARRVLKLGGVLKIAEVVSRFVNVKLFRSAVCKLGFDLTEKKELTDYFTLMEFRKIEKVENKRPFGLKLKPCVYKKR</sequence>
<keyword evidence="12 13" id="KW-0539">Nucleus</keyword>
<dbReference type="EMBL" id="JARK01001467">
    <property type="protein sequence ID" value="EYB98475.1"/>
    <property type="molecule type" value="Genomic_DNA"/>
</dbReference>
<evidence type="ECO:0000256" key="14">
    <source>
        <dbReference type="SAM" id="MobiDB-lite"/>
    </source>
</evidence>
<evidence type="ECO:0000256" key="10">
    <source>
        <dbReference type="ARBA" id="ARBA00023015"/>
    </source>
</evidence>
<organism evidence="15 16">
    <name type="scientific">Ancylostoma ceylanicum</name>
    <dbReference type="NCBI Taxonomy" id="53326"/>
    <lineage>
        <taxon>Eukaryota</taxon>
        <taxon>Metazoa</taxon>
        <taxon>Ecdysozoa</taxon>
        <taxon>Nematoda</taxon>
        <taxon>Chromadorea</taxon>
        <taxon>Rhabditida</taxon>
        <taxon>Rhabditina</taxon>
        <taxon>Rhabditomorpha</taxon>
        <taxon>Strongyloidea</taxon>
        <taxon>Ancylostomatidae</taxon>
        <taxon>Ancylostomatinae</taxon>
        <taxon>Ancylostoma</taxon>
    </lineage>
</organism>
<comment type="function">
    <text evidence="13">Probable methyltransferase required to silence rDNA.</text>
</comment>
<protein>
    <recommendedName>
        <fullName evidence="3 13">Ribosomal RNA-processing protein 8</fullName>
        <ecNumber evidence="13">2.1.1.-</ecNumber>
    </recommendedName>
</protein>
<proteinExistence type="inferred from homology"/>
<dbReference type="EC" id="2.1.1.-" evidence="13"/>
<dbReference type="STRING" id="53326.A0A016T6Y0"/>
<evidence type="ECO:0000256" key="11">
    <source>
        <dbReference type="ARBA" id="ARBA00023163"/>
    </source>
</evidence>
<feature type="region of interest" description="Disordered" evidence="14">
    <location>
        <begin position="1"/>
        <end position="20"/>
    </location>
</feature>
<evidence type="ECO:0000256" key="9">
    <source>
        <dbReference type="ARBA" id="ARBA00022853"/>
    </source>
</evidence>
<keyword evidence="4" id="KW-0678">Repressor</keyword>
<dbReference type="SUPFAM" id="SSF53335">
    <property type="entry name" value="S-adenosyl-L-methionine-dependent methyltransferases"/>
    <property type="match status" value="1"/>
</dbReference>
<comment type="similarity">
    <text evidence="2 13">Belongs to the methyltransferase superfamily. RRP8 family.</text>
</comment>
<dbReference type="GO" id="GO:0033553">
    <property type="term" value="C:rDNA heterochromatin"/>
    <property type="evidence" value="ECO:0007669"/>
    <property type="project" value="TreeGrafter"/>
</dbReference>
<reference evidence="16" key="1">
    <citation type="journal article" date="2015" name="Nat. Genet.">
        <title>The genome and transcriptome of the zoonotic hookworm Ancylostoma ceylanicum identify infection-specific gene families.</title>
        <authorList>
            <person name="Schwarz E.M."/>
            <person name="Hu Y."/>
            <person name="Antoshechkin I."/>
            <person name="Miller M.M."/>
            <person name="Sternberg P.W."/>
            <person name="Aroian R.V."/>
        </authorList>
    </citation>
    <scope>NUCLEOTIDE SEQUENCE</scope>
    <source>
        <strain evidence="16">HY135</strain>
    </source>
</reference>
<evidence type="ECO:0000256" key="2">
    <source>
        <dbReference type="ARBA" id="ARBA00006301"/>
    </source>
</evidence>
<dbReference type="GO" id="GO:0008168">
    <property type="term" value="F:methyltransferase activity"/>
    <property type="evidence" value="ECO:0007669"/>
    <property type="project" value="UniProtKB-KW"/>
</dbReference>
<evidence type="ECO:0000313" key="16">
    <source>
        <dbReference type="Proteomes" id="UP000024635"/>
    </source>
</evidence>
<dbReference type="InterPro" id="IPR007823">
    <property type="entry name" value="RRP8"/>
</dbReference>
<dbReference type="Proteomes" id="UP000024635">
    <property type="component" value="Unassembled WGS sequence"/>
</dbReference>
<keyword evidence="10" id="KW-0805">Transcription regulation</keyword>
<name>A0A016T6Y0_9BILA</name>
<dbReference type="Gene3D" id="1.10.10.2150">
    <property type="entry name" value="Ribosomal RNA-processing protein 8, N-terminal domain"/>
    <property type="match status" value="1"/>
</dbReference>
<gene>
    <name evidence="15" type="primary">Acey_s0131.g1647</name>
    <name evidence="15" type="synonym">Acey-T07A9.8</name>
    <name evidence="15" type="ORF">Y032_0131g1647</name>
</gene>
<evidence type="ECO:0000256" key="12">
    <source>
        <dbReference type="ARBA" id="ARBA00023242"/>
    </source>
</evidence>
<dbReference type="Pfam" id="PF05148">
    <property type="entry name" value="Methyltransf_8"/>
    <property type="match status" value="1"/>
</dbReference>
<keyword evidence="11" id="KW-0804">Transcription</keyword>
<dbReference type="FunFam" id="1.10.10.2150:FF:000001">
    <property type="entry name" value="Ribosomal RNA-processing protein 8"/>
    <property type="match status" value="1"/>
</dbReference>
<evidence type="ECO:0000256" key="3">
    <source>
        <dbReference type="ARBA" id="ARBA00020203"/>
    </source>
</evidence>
<comment type="caution">
    <text evidence="15">The sequence shown here is derived from an EMBL/GenBank/DDBJ whole genome shotgun (WGS) entry which is preliminary data.</text>
</comment>
<dbReference type="OrthoDB" id="10258825at2759"/>